<dbReference type="EMBL" id="BAAAXQ010000014">
    <property type="protein sequence ID" value="GAA3012381.1"/>
    <property type="molecule type" value="Genomic_DNA"/>
</dbReference>
<evidence type="ECO:0000313" key="3">
    <source>
        <dbReference type="Proteomes" id="UP001501577"/>
    </source>
</evidence>
<dbReference type="PANTHER" id="PTHR37038">
    <property type="entry name" value="TRANSCRIPTIONAL REGULATOR-RELATED"/>
    <property type="match status" value="1"/>
</dbReference>
<organism evidence="2 3">
    <name type="scientific">Tetragenococcus solitarius</name>
    <dbReference type="NCBI Taxonomy" id="71453"/>
    <lineage>
        <taxon>Bacteria</taxon>
        <taxon>Bacillati</taxon>
        <taxon>Bacillota</taxon>
        <taxon>Bacilli</taxon>
        <taxon>Lactobacillales</taxon>
        <taxon>Enterococcaceae</taxon>
        <taxon>Tetragenococcus</taxon>
    </lineage>
</organism>
<sequence length="298" mass="35060">MEQVGVTIRKIRRIKGISQKQVYSGIVSRSFATRFERGDSDIQSGKLFKILNNLAVTPNEFQFINNNYQSPLMDSLLAEIYEMYDNHSFSKLSQWIKDHKGRNRSEEKYAVAYAEILMFTFDHSSMPVTDNTYALFIHLIEEKTWTLQELKIVKIILPLVVKNSNISVNIEDLTLKFEKNCQNYLVKEDPYYVLNELISFYSIVFQIYLNIRNYTLAENMKSKFLEINEGQLNLEGKITLKFWLAIYELYFGDFANGEKMIEQLEFVQDLFSDKGRLNIRTIYGIRRKDALNYRTISD</sequence>
<dbReference type="InterPro" id="IPR053163">
    <property type="entry name" value="HTH-type_regulator_Rgg"/>
</dbReference>
<keyword evidence="3" id="KW-1185">Reference proteome</keyword>
<dbReference type="InterPro" id="IPR001387">
    <property type="entry name" value="Cro/C1-type_HTH"/>
</dbReference>
<dbReference type="SMART" id="SM00530">
    <property type="entry name" value="HTH_XRE"/>
    <property type="match status" value="1"/>
</dbReference>
<dbReference type="Proteomes" id="UP001501577">
    <property type="component" value="Unassembled WGS sequence"/>
</dbReference>
<comment type="caution">
    <text evidence="2">The sequence shown here is derived from an EMBL/GenBank/DDBJ whole genome shotgun (WGS) entry which is preliminary data.</text>
</comment>
<dbReference type="CDD" id="cd00093">
    <property type="entry name" value="HTH_XRE"/>
    <property type="match status" value="1"/>
</dbReference>
<dbReference type="Pfam" id="PF01381">
    <property type="entry name" value="HTH_3"/>
    <property type="match status" value="1"/>
</dbReference>
<feature type="domain" description="HTH cro/C1-type" evidence="1">
    <location>
        <begin position="8"/>
        <end position="61"/>
    </location>
</feature>
<protein>
    <submittedName>
        <fullName evidence="2">Helix-turn-helix transcriptional regulator</fullName>
    </submittedName>
</protein>
<accession>A0ABN3Y0Y7</accession>
<reference evidence="2 3" key="1">
    <citation type="journal article" date="2019" name="Int. J. Syst. Evol. Microbiol.">
        <title>The Global Catalogue of Microorganisms (GCM) 10K type strain sequencing project: providing services to taxonomists for standard genome sequencing and annotation.</title>
        <authorList>
            <consortium name="The Broad Institute Genomics Platform"/>
            <consortium name="The Broad Institute Genome Sequencing Center for Infectious Disease"/>
            <person name="Wu L."/>
            <person name="Ma J."/>
        </authorList>
    </citation>
    <scope>NUCLEOTIDE SEQUENCE [LARGE SCALE GENOMIC DNA]</scope>
    <source>
        <strain evidence="2 3">JCM 8736</strain>
    </source>
</reference>
<dbReference type="Gene3D" id="1.25.40.10">
    <property type="entry name" value="Tetratricopeptide repeat domain"/>
    <property type="match status" value="1"/>
</dbReference>
<evidence type="ECO:0000259" key="1">
    <source>
        <dbReference type="PROSITE" id="PS50943"/>
    </source>
</evidence>
<dbReference type="PROSITE" id="PS50943">
    <property type="entry name" value="HTH_CROC1"/>
    <property type="match status" value="1"/>
</dbReference>
<dbReference type="SUPFAM" id="SSF47413">
    <property type="entry name" value="lambda repressor-like DNA-binding domains"/>
    <property type="match status" value="1"/>
</dbReference>
<proteinExistence type="predicted"/>
<dbReference type="PANTHER" id="PTHR37038:SF12">
    <property type="entry name" value="TRANSCRIPTIONAL REGULATOR"/>
    <property type="match status" value="1"/>
</dbReference>
<dbReference type="InterPro" id="IPR011990">
    <property type="entry name" value="TPR-like_helical_dom_sf"/>
</dbReference>
<gene>
    <name evidence="2" type="ORF">GCM10019998_05780</name>
</gene>
<evidence type="ECO:0000313" key="2">
    <source>
        <dbReference type="EMBL" id="GAA3012381.1"/>
    </source>
</evidence>
<name>A0ABN3Y0Y7_9ENTE</name>
<dbReference type="InterPro" id="IPR010982">
    <property type="entry name" value="Lambda_DNA-bd_dom_sf"/>
</dbReference>
<dbReference type="RefSeq" id="WP_068707725.1">
    <property type="nucleotide sequence ID" value="NZ_BAAAXQ010000014.1"/>
</dbReference>